<dbReference type="AlphaFoldDB" id="A0A843WG54"/>
<comment type="caution">
    <text evidence="1">The sequence shown here is derived from an EMBL/GenBank/DDBJ whole genome shotgun (WGS) entry which is preliminary data.</text>
</comment>
<proteinExistence type="predicted"/>
<evidence type="ECO:0000313" key="1">
    <source>
        <dbReference type="EMBL" id="MQM09292.1"/>
    </source>
</evidence>
<dbReference type="Proteomes" id="UP000652761">
    <property type="component" value="Unassembled WGS sequence"/>
</dbReference>
<reference evidence="1" key="1">
    <citation type="submission" date="2017-07" db="EMBL/GenBank/DDBJ databases">
        <title>Taro Niue Genome Assembly and Annotation.</title>
        <authorList>
            <person name="Atibalentja N."/>
            <person name="Keating K."/>
            <person name="Fields C.J."/>
        </authorList>
    </citation>
    <scope>NUCLEOTIDE SEQUENCE</scope>
    <source>
        <strain evidence="1">Niue_2</strain>
        <tissue evidence="1">Leaf</tissue>
    </source>
</reference>
<accession>A0A843WG54</accession>
<keyword evidence="2" id="KW-1185">Reference proteome</keyword>
<name>A0A843WG54_COLES</name>
<protein>
    <submittedName>
        <fullName evidence="1">Uncharacterized protein</fullName>
    </submittedName>
</protein>
<organism evidence="1 2">
    <name type="scientific">Colocasia esculenta</name>
    <name type="common">Wild taro</name>
    <name type="synonym">Arum esculentum</name>
    <dbReference type="NCBI Taxonomy" id="4460"/>
    <lineage>
        <taxon>Eukaryota</taxon>
        <taxon>Viridiplantae</taxon>
        <taxon>Streptophyta</taxon>
        <taxon>Embryophyta</taxon>
        <taxon>Tracheophyta</taxon>
        <taxon>Spermatophyta</taxon>
        <taxon>Magnoliopsida</taxon>
        <taxon>Liliopsida</taxon>
        <taxon>Araceae</taxon>
        <taxon>Aroideae</taxon>
        <taxon>Colocasieae</taxon>
        <taxon>Colocasia</taxon>
    </lineage>
</organism>
<evidence type="ECO:0000313" key="2">
    <source>
        <dbReference type="Proteomes" id="UP000652761"/>
    </source>
</evidence>
<sequence>MLGCSWWEVTPRSCRRLDHGAWSEEEHAPLPYVVVNVPDLGWSPGGSSRNPPSAENVTTNCDGLGRCDSVATASRVVVTMYRFYGVFDRGVLRIVGETSQQRQGACRAEETGW</sequence>
<gene>
    <name evidence="1" type="ORF">Taro_042161</name>
</gene>
<dbReference type="EMBL" id="NMUH01004337">
    <property type="protein sequence ID" value="MQM09292.1"/>
    <property type="molecule type" value="Genomic_DNA"/>
</dbReference>